<dbReference type="InterPro" id="IPR047229">
    <property type="entry name" value="NFIL3-like"/>
</dbReference>
<feature type="compositionally biased region" description="Basic and acidic residues" evidence="7">
    <location>
        <begin position="532"/>
        <end position="544"/>
    </location>
</feature>
<dbReference type="InterPro" id="IPR047106">
    <property type="entry name" value="NFIL3-like_bZIP"/>
</dbReference>
<feature type="compositionally biased region" description="Basic and acidic residues" evidence="7">
    <location>
        <begin position="554"/>
        <end position="564"/>
    </location>
</feature>
<dbReference type="EMBL" id="JAZGQO010000008">
    <property type="protein sequence ID" value="KAK6180207.1"/>
    <property type="molecule type" value="Genomic_DNA"/>
</dbReference>
<feature type="compositionally biased region" description="Polar residues" evidence="7">
    <location>
        <begin position="263"/>
        <end position="291"/>
    </location>
</feature>
<keyword evidence="10" id="KW-1185">Reference proteome</keyword>
<feature type="compositionally biased region" description="Polar residues" evidence="7">
    <location>
        <begin position="186"/>
        <end position="195"/>
    </location>
</feature>
<evidence type="ECO:0000259" key="8">
    <source>
        <dbReference type="PROSITE" id="PS50217"/>
    </source>
</evidence>
<dbReference type="InterPro" id="IPR004827">
    <property type="entry name" value="bZIP"/>
</dbReference>
<feature type="compositionally biased region" description="Basic and acidic residues" evidence="7">
    <location>
        <begin position="294"/>
        <end position="304"/>
    </location>
</feature>
<dbReference type="SUPFAM" id="SSF57959">
    <property type="entry name" value="Leucine zipper domain"/>
    <property type="match status" value="2"/>
</dbReference>
<evidence type="ECO:0000256" key="4">
    <source>
        <dbReference type="ARBA" id="ARBA00023163"/>
    </source>
</evidence>
<evidence type="ECO:0000256" key="5">
    <source>
        <dbReference type="ARBA" id="ARBA00023242"/>
    </source>
</evidence>
<feature type="compositionally biased region" description="Basic and acidic residues" evidence="7">
    <location>
        <begin position="454"/>
        <end position="480"/>
    </location>
</feature>
<dbReference type="PROSITE" id="PS50217">
    <property type="entry name" value="BZIP"/>
    <property type="match status" value="2"/>
</dbReference>
<feature type="domain" description="BZIP" evidence="8">
    <location>
        <begin position="117"/>
        <end position="171"/>
    </location>
</feature>
<dbReference type="CDD" id="cd14694">
    <property type="entry name" value="bZIP_NFIL3"/>
    <property type="match status" value="1"/>
</dbReference>
<keyword evidence="6" id="KW-0175">Coiled coil</keyword>
<accession>A0AAN8PMF7</accession>
<feature type="compositionally biased region" description="Low complexity" evidence="7">
    <location>
        <begin position="196"/>
        <end position="207"/>
    </location>
</feature>
<dbReference type="GO" id="GO:0003700">
    <property type="term" value="F:DNA-binding transcription factor activity"/>
    <property type="evidence" value="ECO:0007669"/>
    <property type="project" value="InterPro"/>
</dbReference>
<dbReference type="InterPro" id="IPR046347">
    <property type="entry name" value="bZIP_sf"/>
</dbReference>
<feature type="region of interest" description="Disordered" evidence="7">
    <location>
        <begin position="174"/>
        <end position="223"/>
    </location>
</feature>
<dbReference type="Gene3D" id="1.20.5.170">
    <property type="match status" value="2"/>
</dbReference>
<dbReference type="AlphaFoldDB" id="A0AAN8PMF7"/>
<dbReference type="GO" id="GO:0007623">
    <property type="term" value="P:circadian rhythm"/>
    <property type="evidence" value="ECO:0007669"/>
    <property type="project" value="TreeGrafter"/>
</dbReference>
<dbReference type="PROSITE" id="PS00036">
    <property type="entry name" value="BZIP_BASIC"/>
    <property type="match status" value="1"/>
</dbReference>
<feature type="region of interest" description="Disordered" evidence="7">
    <location>
        <begin position="532"/>
        <end position="570"/>
    </location>
</feature>
<dbReference type="SMART" id="SM00338">
    <property type="entry name" value="BRLZ"/>
    <property type="match status" value="2"/>
</dbReference>
<dbReference type="GO" id="GO:0003677">
    <property type="term" value="F:DNA binding"/>
    <property type="evidence" value="ECO:0007669"/>
    <property type="project" value="UniProtKB-KW"/>
</dbReference>
<feature type="domain" description="BZIP" evidence="8">
    <location>
        <begin position="466"/>
        <end position="529"/>
    </location>
</feature>
<feature type="region of interest" description="Disordered" evidence="7">
    <location>
        <begin position="263"/>
        <end position="394"/>
    </location>
</feature>
<reference evidence="9 10" key="1">
    <citation type="submission" date="2024-01" db="EMBL/GenBank/DDBJ databases">
        <title>The genome of the rayed Mediterranean limpet Patella caerulea (Linnaeus, 1758).</title>
        <authorList>
            <person name="Anh-Thu Weber A."/>
            <person name="Halstead-Nussloch G."/>
        </authorList>
    </citation>
    <scope>NUCLEOTIDE SEQUENCE [LARGE SCALE GENOMIC DNA]</scope>
    <source>
        <strain evidence="9">AATW-2023a</strain>
        <tissue evidence="9">Whole specimen</tissue>
    </source>
</reference>
<keyword evidence="4" id="KW-0804">Transcription</keyword>
<keyword evidence="2" id="KW-0805">Transcription regulation</keyword>
<proteinExistence type="inferred from homology"/>
<comment type="similarity">
    <text evidence="1">Belongs to the bZIP family. NFIL3 subfamily.</text>
</comment>
<feature type="coiled-coil region" evidence="6">
    <location>
        <begin position="498"/>
        <end position="532"/>
    </location>
</feature>
<evidence type="ECO:0000256" key="1">
    <source>
        <dbReference type="ARBA" id="ARBA00006079"/>
    </source>
</evidence>
<evidence type="ECO:0000256" key="2">
    <source>
        <dbReference type="ARBA" id="ARBA00023015"/>
    </source>
</evidence>
<dbReference type="Proteomes" id="UP001347796">
    <property type="component" value="Unassembled WGS sequence"/>
</dbReference>
<dbReference type="GO" id="GO:0005634">
    <property type="term" value="C:nucleus"/>
    <property type="evidence" value="ECO:0007669"/>
    <property type="project" value="TreeGrafter"/>
</dbReference>
<evidence type="ECO:0000256" key="7">
    <source>
        <dbReference type="SAM" id="MobiDB-lite"/>
    </source>
</evidence>
<evidence type="ECO:0000256" key="3">
    <source>
        <dbReference type="ARBA" id="ARBA00023125"/>
    </source>
</evidence>
<evidence type="ECO:0000313" key="9">
    <source>
        <dbReference type="EMBL" id="KAK6180207.1"/>
    </source>
</evidence>
<dbReference type="PANTHER" id="PTHR15284:SF0">
    <property type="entry name" value="GH23983P"/>
    <property type="match status" value="1"/>
</dbReference>
<protein>
    <recommendedName>
        <fullName evidence="8">BZIP domain-containing protein</fullName>
    </recommendedName>
</protein>
<organism evidence="9 10">
    <name type="scientific">Patella caerulea</name>
    <name type="common">Rayed Mediterranean limpet</name>
    <dbReference type="NCBI Taxonomy" id="87958"/>
    <lineage>
        <taxon>Eukaryota</taxon>
        <taxon>Metazoa</taxon>
        <taxon>Spiralia</taxon>
        <taxon>Lophotrochozoa</taxon>
        <taxon>Mollusca</taxon>
        <taxon>Gastropoda</taxon>
        <taxon>Patellogastropoda</taxon>
        <taxon>Patelloidea</taxon>
        <taxon>Patellidae</taxon>
        <taxon>Patella</taxon>
    </lineage>
</organism>
<evidence type="ECO:0000313" key="10">
    <source>
        <dbReference type="Proteomes" id="UP001347796"/>
    </source>
</evidence>
<gene>
    <name evidence="9" type="ORF">SNE40_012399</name>
</gene>
<feature type="region of interest" description="Disordered" evidence="7">
    <location>
        <begin position="434"/>
        <end position="480"/>
    </location>
</feature>
<feature type="compositionally biased region" description="Basic and acidic residues" evidence="7">
    <location>
        <begin position="362"/>
        <end position="379"/>
    </location>
</feature>
<sequence length="570" mass="64761">MLDWDTQHIAQQLRFGSYLGSRQLYELGVMMLSEGEPQLKLPRLNTSSNSSNLDVSTVSRMNDQSVRQYLSMHLAEANKAKETINTPNLPSASPSTDNRHCIPSRKQREFINDTYKDEHYWEKRRKNNDAARRSREKRRYHDMVLEGRIHDLSKDNCLLRNELSAIKRKFNLPLEQPFKDPDDDTQQVGSTSIPRSSSPNIQYSNSSAMVPSKPSHMTNKGVPYSSPPPLLAVTGAMAVPVQGIYPPNGAQYPYYLNMAGSETASRTNHDSNGSNSSNYTPPRTSSFSSGYQDVKVKEERDDSKSPPPLSIALESDIRPPSDYYSQHHLNQGYSSDSWQGSPSNSNSYGSDEYADQPLQLTVRRDTAESIDRSSDKKESQSPQASSFPLKLRHKLPTQEYYSPLDPSAPFPTRPYVNGLAQLSEIALAQANPLPLSRKNSDLPPQSMDGFTRSSRKDKSGNPKHIDPKYIERRRRNNEAARKCRENRKYVTNMREAKSDYLQQENGKLKDELDSLQEEMKQLRELMEKKRLEQGLTEREMDEKMAASSTMELGEEVRVEVKQPDDYSESS</sequence>
<dbReference type="Pfam" id="PF07716">
    <property type="entry name" value="bZIP_2"/>
    <property type="match status" value="2"/>
</dbReference>
<dbReference type="PANTHER" id="PTHR15284">
    <property type="entry name" value="NUCLEAR FACTOR INTERLEUKIN-3-REGULATED PROTEIN"/>
    <property type="match status" value="1"/>
</dbReference>
<evidence type="ECO:0000256" key="6">
    <source>
        <dbReference type="SAM" id="Coils"/>
    </source>
</evidence>
<name>A0AAN8PMF7_PATCE</name>
<keyword evidence="3" id="KW-0238">DNA-binding</keyword>
<feature type="compositionally biased region" description="Polar residues" evidence="7">
    <location>
        <begin position="323"/>
        <end position="349"/>
    </location>
</feature>
<keyword evidence="5" id="KW-0539">Nucleus</keyword>
<comment type="caution">
    <text evidence="9">The sequence shown here is derived from an EMBL/GenBank/DDBJ whole genome shotgun (WGS) entry which is preliminary data.</text>
</comment>
<dbReference type="FunFam" id="1.20.5.170:FF:000025">
    <property type="entry name" value="nuclear factor interleukin-3-regulated protein-like"/>
    <property type="match status" value="1"/>
</dbReference>